<feature type="domain" description="PGG" evidence="4">
    <location>
        <begin position="173"/>
        <end position="277"/>
    </location>
</feature>
<sequence>MLQLRKYILLLASVVAMVTYAAGFSPPGGVWKDTAAGHVAGDSVLRDTHYNRYLVFFYFNATAFAASLLAIILVLIVAYLDDKDKKLRKKNAYGFIIVNLVSLVGAYIAGSCRQAGTTIYMVVLVAGVLAYILFLSIRRAKKNHGPESNHGRIEETTQSAPEYRPTENEKAAYKVRSLVMLLATLVVTITYQAGLDPPGGTWQDNKDGNMAGDPILLTVNARRYKAFFYCNTVAFLASLQAIFLVQKMRELRHHLLNAVMVLSLLGLLGAYVAGISRDLRSFTLPMVMAVAAVLIIYIATHVLLFKQLDQRYNIKRDDELVENMRKRLLLFAILLATMTYKAGISPPGGFLLLQDNQPGYHAGDAVLSYNFPRRYKAFFLCNSVSFVLSIALNMVLVNPIQYRLAIRRHALSVCTAAGLFGLVGAYAAGSTQHLKTSIYILALSAVVLFFVPIPFMAYGFTGGSTHVMVTTMSNNTTQEAATETNRRDNKATKKKRIHAKRKCLILLGILAAAVTYQAGLEPPGGAWQSSSGDYEAGNPIMHDNRRTRYLTFFYMNSTSFMASIVVILLQLVPKKLFGRYHYQHTYATWQMIVLDLLGLLGAYAAGSTRAIKTSVYVILLFMIAVHKLVIQLVSQIWC</sequence>
<feature type="transmembrane region" description="Helical" evidence="2">
    <location>
        <begin position="409"/>
        <end position="427"/>
    </location>
</feature>
<evidence type="ECO:0000313" key="6">
    <source>
        <dbReference type="Proteomes" id="UP000298652"/>
    </source>
</evidence>
<dbReference type="Gramene" id="TKW02567">
    <property type="protein sequence ID" value="TKW02567"/>
    <property type="gene ID" value="SEVIR_8G249831v2"/>
</dbReference>
<feature type="transmembrane region" description="Helical" evidence="2">
    <location>
        <begin position="584"/>
        <end position="604"/>
    </location>
</feature>
<dbReference type="InterPro" id="IPR026961">
    <property type="entry name" value="PGG_dom"/>
</dbReference>
<evidence type="ECO:0000256" key="3">
    <source>
        <dbReference type="SAM" id="SignalP"/>
    </source>
</evidence>
<dbReference type="GO" id="GO:0016020">
    <property type="term" value="C:membrane"/>
    <property type="evidence" value="ECO:0007669"/>
    <property type="project" value="TreeGrafter"/>
</dbReference>
<feature type="transmembrane region" description="Helical" evidence="2">
    <location>
        <begin position="439"/>
        <end position="460"/>
    </location>
</feature>
<feature type="transmembrane region" description="Helical" evidence="2">
    <location>
        <begin position="178"/>
        <end position="195"/>
    </location>
</feature>
<reference evidence="5" key="1">
    <citation type="submission" date="2019-03" db="EMBL/GenBank/DDBJ databases">
        <title>WGS assembly of Setaria viridis.</title>
        <authorList>
            <person name="Huang P."/>
            <person name="Jenkins J."/>
            <person name="Grimwood J."/>
            <person name="Barry K."/>
            <person name="Healey A."/>
            <person name="Mamidi S."/>
            <person name="Sreedasyam A."/>
            <person name="Shu S."/>
            <person name="Feldman M."/>
            <person name="Wu J."/>
            <person name="Yu Y."/>
            <person name="Chen C."/>
            <person name="Johnson J."/>
            <person name="Rokhsar D."/>
            <person name="Baxter I."/>
            <person name="Schmutz J."/>
            <person name="Brutnell T."/>
            <person name="Kellogg E."/>
        </authorList>
    </citation>
    <scope>NUCLEOTIDE SEQUENCE [LARGE SCALE GENOMIC DNA]</scope>
</reference>
<feature type="domain" description="PGG" evidence="4">
    <location>
        <begin position="321"/>
        <end position="431"/>
    </location>
</feature>
<dbReference type="Pfam" id="PF13962">
    <property type="entry name" value="PGG"/>
    <property type="match status" value="4"/>
</dbReference>
<protein>
    <recommendedName>
        <fullName evidence="4">PGG domain-containing protein</fullName>
    </recommendedName>
</protein>
<feature type="transmembrane region" description="Helical" evidence="2">
    <location>
        <begin position="257"/>
        <end position="276"/>
    </location>
</feature>
<dbReference type="Proteomes" id="UP000298652">
    <property type="component" value="Chromosome 8"/>
</dbReference>
<feature type="domain" description="PGG" evidence="4">
    <location>
        <begin position="495"/>
        <end position="609"/>
    </location>
</feature>
<evidence type="ECO:0000313" key="5">
    <source>
        <dbReference type="EMBL" id="TKW02567.1"/>
    </source>
</evidence>
<organism evidence="5 6">
    <name type="scientific">Setaria viridis</name>
    <name type="common">Green bristlegrass</name>
    <name type="synonym">Setaria italica subsp. viridis</name>
    <dbReference type="NCBI Taxonomy" id="4556"/>
    <lineage>
        <taxon>Eukaryota</taxon>
        <taxon>Viridiplantae</taxon>
        <taxon>Streptophyta</taxon>
        <taxon>Embryophyta</taxon>
        <taxon>Tracheophyta</taxon>
        <taxon>Spermatophyta</taxon>
        <taxon>Magnoliopsida</taxon>
        <taxon>Liliopsida</taxon>
        <taxon>Poales</taxon>
        <taxon>Poaceae</taxon>
        <taxon>PACMAD clade</taxon>
        <taxon>Panicoideae</taxon>
        <taxon>Panicodae</taxon>
        <taxon>Paniceae</taxon>
        <taxon>Cenchrinae</taxon>
        <taxon>Setaria</taxon>
    </lineage>
</organism>
<accession>A0A4U6TXP3</accession>
<feature type="transmembrane region" description="Helical" evidence="2">
    <location>
        <begin position="551"/>
        <end position="572"/>
    </location>
</feature>
<keyword evidence="2" id="KW-1133">Transmembrane helix</keyword>
<dbReference type="PANTHER" id="PTHR24177:SF380">
    <property type="entry name" value="OS06G0294200 PROTEIN"/>
    <property type="match status" value="1"/>
</dbReference>
<feature type="transmembrane region" description="Helical" evidence="2">
    <location>
        <begin position="55"/>
        <end position="80"/>
    </location>
</feature>
<feature type="chain" id="PRO_5020319230" description="PGG domain-containing protein" evidence="3">
    <location>
        <begin position="24"/>
        <end position="638"/>
    </location>
</feature>
<dbReference type="PANTHER" id="PTHR24177">
    <property type="entry name" value="CASKIN"/>
    <property type="match status" value="1"/>
</dbReference>
<evidence type="ECO:0000259" key="4">
    <source>
        <dbReference type="Pfam" id="PF13962"/>
    </source>
</evidence>
<gene>
    <name evidence="5" type="ORF">SEVIR_8G249831v2</name>
</gene>
<dbReference type="AlphaFoldDB" id="A0A4U6TXP3"/>
<feature type="transmembrane region" description="Helical" evidence="2">
    <location>
        <begin position="92"/>
        <end position="109"/>
    </location>
</feature>
<feature type="transmembrane region" description="Helical" evidence="2">
    <location>
        <begin position="115"/>
        <end position="134"/>
    </location>
</feature>
<feature type="signal peptide" evidence="3">
    <location>
        <begin position="1"/>
        <end position="23"/>
    </location>
</feature>
<feature type="transmembrane region" description="Helical" evidence="2">
    <location>
        <begin position="282"/>
        <end position="305"/>
    </location>
</feature>
<feature type="transmembrane region" description="Helical" evidence="2">
    <location>
        <begin position="616"/>
        <end position="637"/>
    </location>
</feature>
<feature type="domain" description="PGG" evidence="4">
    <location>
        <begin position="3"/>
        <end position="113"/>
    </location>
</feature>
<keyword evidence="6" id="KW-1185">Reference proteome</keyword>
<keyword evidence="2" id="KW-0812">Transmembrane</keyword>
<feature type="transmembrane region" description="Helical" evidence="2">
    <location>
        <begin position="326"/>
        <end position="344"/>
    </location>
</feature>
<keyword evidence="3" id="KW-0732">Signal</keyword>
<evidence type="ECO:0000256" key="2">
    <source>
        <dbReference type="SAM" id="Phobius"/>
    </source>
</evidence>
<name>A0A4U6TXP3_SETVI</name>
<feature type="transmembrane region" description="Helical" evidence="2">
    <location>
        <begin position="377"/>
        <end position="397"/>
    </location>
</feature>
<feature type="transmembrane region" description="Helical" evidence="2">
    <location>
        <begin position="226"/>
        <end position="245"/>
    </location>
</feature>
<feature type="region of interest" description="Disordered" evidence="1">
    <location>
        <begin position="142"/>
        <end position="166"/>
    </location>
</feature>
<proteinExistence type="predicted"/>
<feature type="compositionally biased region" description="Basic and acidic residues" evidence="1">
    <location>
        <begin position="144"/>
        <end position="155"/>
    </location>
</feature>
<keyword evidence="2" id="KW-0472">Membrane</keyword>
<evidence type="ECO:0000256" key="1">
    <source>
        <dbReference type="SAM" id="MobiDB-lite"/>
    </source>
</evidence>
<dbReference type="EMBL" id="CM016559">
    <property type="protein sequence ID" value="TKW02567.1"/>
    <property type="molecule type" value="Genomic_DNA"/>
</dbReference>